<dbReference type="Proteomes" id="UP000018861">
    <property type="component" value="Unassembled WGS sequence"/>
</dbReference>
<evidence type="ECO:0000313" key="3">
    <source>
        <dbReference type="Proteomes" id="UP000018861"/>
    </source>
</evidence>
<evidence type="ECO:0000313" key="2">
    <source>
        <dbReference type="EMBL" id="GAE15768.1"/>
    </source>
</evidence>
<proteinExistence type="predicted"/>
<comment type="caution">
    <text evidence="2">The sequence shown here is derived from an EMBL/GenBank/DDBJ whole genome shotgun (WGS) entry which is preliminary data.</text>
</comment>
<feature type="coiled-coil region" evidence="1">
    <location>
        <begin position="338"/>
        <end position="365"/>
    </location>
</feature>
<organism evidence="2 3">
    <name type="scientific">Bacteroides pyogenes JCM 6292</name>
    <dbReference type="NCBI Taxonomy" id="1235809"/>
    <lineage>
        <taxon>Bacteria</taxon>
        <taxon>Pseudomonadati</taxon>
        <taxon>Bacteroidota</taxon>
        <taxon>Bacteroidia</taxon>
        <taxon>Bacteroidales</taxon>
        <taxon>Bacteroidaceae</taxon>
        <taxon>Bacteroides</taxon>
    </lineage>
</organism>
<evidence type="ECO:0000256" key="1">
    <source>
        <dbReference type="SAM" id="Coils"/>
    </source>
</evidence>
<keyword evidence="1" id="KW-0175">Coiled coil</keyword>
<protein>
    <submittedName>
        <fullName evidence="2">Uncharacterized protein</fullName>
    </submittedName>
</protein>
<dbReference type="AlphaFoldDB" id="W4P8P2"/>
<accession>W4P8P2</accession>
<reference evidence="2 3" key="1">
    <citation type="journal article" date="2014" name="Genome Announc.">
        <title>Draft Genome Sequences of Three Strains of Bacteroides pyogenes Isolated from a Cat and Swine.</title>
        <authorList>
            <person name="Sakamoto M."/>
            <person name="Oshima K."/>
            <person name="Suda W."/>
            <person name="Kitamura K."/>
            <person name="Iida T."/>
            <person name="Hattori M."/>
            <person name="Ohkuma M."/>
        </authorList>
    </citation>
    <scope>NUCLEOTIDE SEQUENCE [LARGE SCALE GENOMIC DNA]</scope>
    <source>
        <strain evidence="2 3">JCM 6292</strain>
    </source>
</reference>
<dbReference type="EMBL" id="BAIQ01000021">
    <property type="protein sequence ID" value="GAE15768.1"/>
    <property type="molecule type" value="Genomic_DNA"/>
</dbReference>
<name>W4P8P2_9BACE</name>
<gene>
    <name evidence="2" type="ORF">JCM6292_2097</name>
</gene>
<sequence>MATKSTITTIPDRMDGQPPRLLPNGNLAVFDNTQQVWVDSGVRIVPEDDANAVKYFILTTNSVAPQAPTKQTGWGTIDELNNSLRQAGWDENPVSPTEAKRFCWIAIYGRSNVLDPVASAAKKNSVFKPKYTLNTVALWSNYAPSPVITVEAGKIIITNPDGTQIEQEFATSESTDALLKLIQGLQKQVDKAVYAYQGKGAPIMDGNPTNTWLYDAEGQPITQPNLIADVYGTHVGDTYTDLDTTVSYIFVLRPGASASDPASYQWEAIQNTALTKALADIAKMGREKLTIHTEKPLGGYKKGDIWLKDENTRLWAIRDNTTFADVDWINPYVSATDFEAFKKEYQKLSQQFDTAKKSIKDLTDAMNGVENGVADAFRDNIITEAERRDLSELSKKLDIEQAQLQSNVNYILDNEFLPADLKSELTTKSKKLLAASTGSIDKLQESIATAIADNKITEQERADYNAKYQVYVADVKSLTDCIDKCRQAIDKKIKQSAIDGVQVGGRNLLTLEHLKRVKMYIGESDDPRYYFQGSWSNMYNKNVLPGGTTNFHFLVTNNEIAFQNGSYYTFSCEYLSDETSTGRNIASIFFYYGDGTKEPIGNILSNPTGGGKKAGKIVRTSNPLRVLKGVGGEYGTNGNALMNIQLEKGNKPTSIQPAPEDFEARITNAKSEADKANALLSDIANDSKLTPTEKREASREWEEIKIEKAKNVGLADKYKASKTAYENAYNALNSYITPLLADTSATSDINKTEFANKFKAYYEAREALLVEVQSKFDKKTSDGIAEAKAIKMPEIDPVTKNWKLWDDEQKKLVDSGLSSKGDNGNSPYISERTKTWWEYDAENPTAQVEGEKRGYKDTGIKADGVAVRPNLTKEPVNITGDNPNRAVDLLSDKFLGRRVFLVRGKRSTDPVYFGEYVTTEDNEQLFFSIYYKNENMEETHRRAYVILYDSKRVKVYGRVDLQKSSEWQRVISKAIIPEKGTFLRFYVYYPNNNDGIASDATTIYYAAPKIERVLPGEPEIPTAYIPHVEDLKGETGEAGESSLDVDITVRGRFHTSWEQADESGRYSTCLVLCVLL</sequence>